<accession>A0A6P8HJV7</accession>
<protein>
    <submittedName>
        <fullName evidence="15 16">Uncharacterized protein LOC116292070</fullName>
    </submittedName>
</protein>
<dbReference type="GO" id="GO:0030154">
    <property type="term" value="P:cell differentiation"/>
    <property type="evidence" value="ECO:0007669"/>
    <property type="project" value="UniProtKB-KW"/>
</dbReference>
<evidence type="ECO:0000256" key="4">
    <source>
        <dbReference type="ARBA" id="ARBA00022692"/>
    </source>
</evidence>
<keyword evidence="6" id="KW-0677">Repeat</keyword>
<keyword evidence="9" id="KW-1133">Transmembrane helix</keyword>
<dbReference type="InterPro" id="IPR052065">
    <property type="entry name" value="Compl_asym_regulator"/>
</dbReference>
<keyword evidence="7" id="KW-0221">Differentiation</keyword>
<dbReference type="RefSeq" id="XP_031555170.1">
    <property type="nucleotide sequence ID" value="XM_031699310.1"/>
</dbReference>
<keyword evidence="10" id="KW-0472">Membrane</keyword>
<dbReference type="InterPro" id="IPR000884">
    <property type="entry name" value="TSP1_rpt"/>
</dbReference>
<dbReference type="InterPro" id="IPR036383">
    <property type="entry name" value="TSP1_rpt_sf"/>
</dbReference>
<feature type="compositionally biased region" description="Basic and acidic residues" evidence="13">
    <location>
        <begin position="172"/>
        <end position="181"/>
    </location>
</feature>
<comment type="subcellular location">
    <subcellularLocation>
        <location evidence="1">Membrane</location>
        <topology evidence="1">Single-pass membrane protein</topology>
    </subcellularLocation>
    <subcellularLocation>
        <location evidence="2">Secreted</location>
    </subcellularLocation>
</comment>
<evidence type="ECO:0000313" key="15">
    <source>
        <dbReference type="RefSeq" id="XP_031555168.1"/>
    </source>
</evidence>
<keyword evidence="12" id="KW-0325">Glycoprotein</keyword>
<keyword evidence="5" id="KW-0732">Signal</keyword>
<dbReference type="SMART" id="SM00209">
    <property type="entry name" value="TSP1"/>
    <property type="match status" value="10"/>
</dbReference>
<evidence type="ECO:0000256" key="2">
    <source>
        <dbReference type="ARBA" id="ARBA00004613"/>
    </source>
</evidence>
<dbReference type="Gene3D" id="2.20.100.10">
    <property type="entry name" value="Thrombospondin type-1 (TSP1) repeat"/>
    <property type="match status" value="10"/>
</dbReference>
<feature type="compositionally biased region" description="Basic and acidic residues" evidence="13">
    <location>
        <begin position="188"/>
        <end position="209"/>
    </location>
</feature>
<evidence type="ECO:0000256" key="10">
    <source>
        <dbReference type="ARBA" id="ARBA00023136"/>
    </source>
</evidence>
<dbReference type="KEGG" id="aten:116292070"/>
<feature type="region of interest" description="Disordered" evidence="13">
    <location>
        <begin position="308"/>
        <end position="410"/>
    </location>
</feature>
<evidence type="ECO:0000256" key="7">
    <source>
        <dbReference type="ARBA" id="ARBA00022782"/>
    </source>
</evidence>
<dbReference type="RefSeq" id="XP_031555168.1">
    <property type="nucleotide sequence ID" value="XM_031699308.1"/>
</dbReference>
<evidence type="ECO:0000256" key="1">
    <source>
        <dbReference type="ARBA" id="ARBA00004167"/>
    </source>
</evidence>
<feature type="region of interest" description="Disordered" evidence="13">
    <location>
        <begin position="65"/>
        <end position="88"/>
    </location>
</feature>
<dbReference type="AlphaFoldDB" id="A0A6P8HJV7"/>
<keyword evidence="8" id="KW-0524">Neurogenesis</keyword>
<dbReference type="GO" id="GO:0016020">
    <property type="term" value="C:membrane"/>
    <property type="evidence" value="ECO:0007669"/>
    <property type="project" value="UniProtKB-SubCell"/>
</dbReference>
<dbReference type="PROSITE" id="PS50092">
    <property type="entry name" value="TSP1"/>
    <property type="match status" value="10"/>
</dbReference>
<dbReference type="PANTHER" id="PTHR22906">
    <property type="entry name" value="PROPERDIN"/>
    <property type="match status" value="1"/>
</dbReference>
<dbReference type="PANTHER" id="PTHR22906:SF43">
    <property type="entry name" value="PROPERDIN"/>
    <property type="match status" value="1"/>
</dbReference>
<organism evidence="14 15">
    <name type="scientific">Actinia tenebrosa</name>
    <name type="common">Australian red waratah sea anemone</name>
    <dbReference type="NCBI Taxonomy" id="6105"/>
    <lineage>
        <taxon>Eukaryota</taxon>
        <taxon>Metazoa</taxon>
        <taxon>Cnidaria</taxon>
        <taxon>Anthozoa</taxon>
        <taxon>Hexacorallia</taxon>
        <taxon>Actiniaria</taxon>
        <taxon>Actiniidae</taxon>
        <taxon>Actinia</taxon>
    </lineage>
</organism>
<evidence type="ECO:0000313" key="14">
    <source>
        <dbReference type="Proteomes" id="UP000515163"/>
    </source>
</evidence>
<dbReference type="Proteomes" id="UP000515163">
    <property type="component" value="Unplaced"/>
</dbReference>
<evidence type="ECO:0000256" key="6">
    <source>
        <dbReference type="ARBA" id="ARBA00022737"/>
    </source>
</evidence>
<evidence type="ECO:0000313" key="16">
    <source>
        <dbReference type="RefSeq" id="XP_031555170.1"/>
    </source>
</evidence>
<evidence type="ECO:0000256" key="11">
    <source>
        <dbReference type="ARBA" id="ARBA00023157"/>
    </source>
</evidence>
<proteinExistence type="predicted"/>
<feature type="compositionally biased region" description="Polar residues" evidence="13">
    <location>
        <begin position="308"/>
        <end position="317"/>
    </location>
</feature>
<dbReference type="SUPFAM" id="SSF82895">
    <property type="entry name" value="TSP-1 type 1 repeat"/>
    <property type="match status" value="10"/>
</dbReference>
<keyword evidence="3" id="KW-0964">Secreted</keyword>
<evidence type="ECO:0000256" key="5">
    <source>
        <dbReference type="ARBA" id="ARBA00022729"/>
    </source>
</evidence>
<reference evidence="15 16" key="1">
    <citation type="submission" date="2025-04" db="UniProtKB">
        <authorList>
            <consortium name="RefSeq"/>
        </authorList>
    </citation>
    <scope>IDENTIFICATION</scope>
    <source>
        <tissue evidence="15 16">Tentacle</tissue>
    </source>
</reference>
<dbReference type="GeneID" id="116292070"/>
<feature type="compositionally biased region" description="Polar residues" evidence="13">
    <location>
        <begin position="154"/>
        <end position="171"/>
    </location>
</feature>
<feature type="compositionally biased region" description="Basic and acidic residues" evidence="13">
    <location>
        <begin position="111"/>
        <end position="130"/>
    </location>
</feature>
<dbReference type="FunFam" id="2.20.100.10:FF:000001">
    <property type="entry name" value="semaphorin-5A isoform X1"/>
    <property type="match status" value="5"/>
</dbReference>
<dbReference type="OrthoDB" id="5984595at2759"/>
<keyword evidence="14" id="KW-1185">Reference proteome</keyword>
<evidence type="ECO:0000256" key="8">
    <source>
        <dbReference type="ARBA" id="ARBA00022902"/>
    </source>
</evidence>
<keyword evidence="4" id="KW-0812">Transmembrane</keyword>
<feature type="compositionally biased region" description="Polar residues" evidence="13">
    <location>
        <begin position="358"/>
        <end position="382"/>
    </location>
</feature>
<sequence>MRDQSSKKSKQKVIYDSIDGNFDMVMKADEKDQNENEKTEIDITKVATEILKHNDTDAILKALSDNDTDKLDTYTDGDASNAKNLETQKKPHYYFLTSNHSKVSNNSALEKGQDNHHATEKNEKHQEHGIHGNQTAGNHSKADASSLYEHAKQALSNDTGKNRNDSSNIKVNTHEDKEADKGASSGANDKKNKDGEPLDHSKEESKQDTTMDQDEVDSTIKKQGENLEINNFSSDQESLNYNRQKNKAVTSIDWGNLHALNALVEILAEHETNGTQNNTNTNQPQNDTTPTKGNAAVIEKKAKNGEVNTITQGAQPNKTKETSHPTHDNENAPFARKDGTTMNMNGDDYTKHDGGKRQNVTGEGNARSKANLTMPENPNGGQTAPKMIDTSKNRKDTSADTTQGKMKKKKNATTEQEFLFNLLKDVVLSLHDTNDSTITTKLGDELDKVINTTTKMNSENNDKKFTSWTAWTTCSKSCGEGTKTRMRKCRLDKKDCKGPLHQAESCHGYNCTVDGGFTEWSVWSSACSAKCGEGVFKIRSRTCTNPAAQFGGKPCEGALTEQQDCKLKPCVGFEIAGKIGSQTIVPKIETQQAVKEKGLWSPWSAWSTCTATCGGEGYSSRERSCLPGKQCAGPRYDTKQCGTEPCPVEGGYTPWTAWSPCTPSCGLRAYRMRTRNCTNPPPSHGGRKCYDSALETEPCMIVHCPIDGGYSSWSSWSPCTKTCGSSSLSQRERACTSPEPRYGGRPCQGDSVQTRECGKQPCPVNGDFSDWSSWTPCANVSCGSNLFSMRNRTCDNPRPKFGGENCTGHLVEKKSCRLKHCPINGGFSSWSQWSECPKNCKVSGVAHRRRRCDNPKPRNGGQDCVGPKLETKACSNTCPVDGGFTEWTSWSKCSQECGRTSIKSRERYCTNPSPANGGKRCKGSKFQVKICRKDGCPVNGNYTAWSDWTVCPKCGFGVQTRQRTCTNPSPINGGKDCEGPAKETLACPFKRCRNNGFGQWSSYGHCSKSCGGGAKMRRRTCEDESKGCDGKFVQLKPCNQHSCVLGNDHLIDVNPVSLCGFNPCKISRCLGYPQAKCLTSSGCWPVFFDKRGNILESCKGDKTVFTSSPEMICHSDPCKVSECYTDEVASCHVSIRCKPVFLDSGGNKLDCRGLLKVPPITLCGADPCEGSSCDLDKNARCVADYNCNLVFISTENEILSKCKVSKYRDNDYIINSKAGKRR</sequence>
<evidence type="ECO:0000256" key="12">
    <source>
        <dbReference type="ARBA" id="ARBA00023180"/>
    </source>
</evidence>
<dbReference type="GO" id="GO:0007399">
    <property type="term" value="P:nervous system development"/>
    <property type="evidence" value="ECO:0007669"/>
    <property type="project" value="UniProtKB-KW"/>
</dbReference>
<gene>
    <name evidence="15 16" type="primary">LOC116292070</name>
</gene>
<dbReference type="FunFam" id="2.20.100.10:FF:000021">
    <property type="entry name" value="semaphorin-5B isoform X1"/>
    <property type="match status" value="2"/>
</dbReference>
<feature type="region of interest" description="Disordered" evidence="13">
    <location>
        <begin position="105"/>
        <end position="217"/>
    </location>
</feature>
<name>A0A6P8HJV7_ACTTE</name>
<feature type="compositionally biased region" description="Basic and acidic residues" evidence="13">
    <location>
        <begin position="318"/>
        <end position="339"/>
    </location>
</feature>
<evidence type="ECO:0000256" key="3">
    <source>
        <dbReference type="ARBA" id="ARBA00022525"/>
    </source>
</evidence>
<dbReference type="PRINTS" id="PR01705">
    <property type="entry name" value="TSP1REPEAT"/>
</dbReference>
<evidence type="ECO:0000256" key="9">
    <source>
        <dbReference type="ARBA" id="ARBA00022989"/>
    </source>
</evidence>
<keyword evidence="11" id="KW-1015">Disulfide bond</keyword>
<feature type="compositionally biased region" description="Basic and acidic residues" evidence="13">
    <location>
        <begin position="389"/>
        <end position="398"/>
    </location>
</feature>
<dbReference type="Pfam" id="PF00090">
    <property type="entry name" value="TSP_1"/>
    <property type="match status" value="10"/>
</dbReference>
<evidence type="ECO:0000256" key="13">
    <source>
        <dbReference type="SAM" id="MobiDB-lite"/>
    </source>
</evidence>